<dbReference type="RefSeq" id="WP_044842173.1">
    <property type="nucleotide sequence ID" value="NZ_CP059734.1"/>
</dbReference>
<protein>
    <submittedName>
        <fullName evidence="2">Uncharacterized protein</fullName>
    </submittedName>
</protein>
<reference evidence="2 3" key="1">
    <citation type="journal article" date="2015" name="Genome Announc.">
        <title>Draft Genome Sequences of Marine Isolates of Thalassomonas viridans and Thalassomonas actiniarum.</title>
        <authorList>
            <person name="Olonade I."/>
            <person name="van Zyl L.J."/>
            <person name="Trindade M."/>
        </authorList>
    </citation>
    <scope>NUCLEOTIDE SEQUENCE [LARGE SCALE GENOMIC DNA]</scope>
    <source>
        <strain evidence="2 3">XOM25</strain>
    </source>
</reference>
<keyword evidence="3" id="KW-1185">Reference proteome</keyword>
<dbReference type="KEGG" id="tvd:SG34_033750"/>
<evidence type="ECO:0000313" key="2">
    <source>
        <dbReference type="EMBL" id="WDE08858.1"/>
    </source>
</evidence>
<organism evidence="2 3">
    <name type="scientific">Thalassomonas viridans</name>
    <dbReference type="NCBI Taxonomy" id="137584"/>
    <lineage>
        <taxon>Bacteria</taxon>
        <taxon>Pseudomonadati</taxon>
        <taxon>Pseudomonadota</taxon>
        <taxon>Gammaproteobacteria</taxon>
        <taxon>Alteromonadales</taxon>
        <taxon>Colwelliaceae</taxon>
        <taxon>Thalassomonas</taxon>
    </lineage>
</organism>
<reference evidence="2 3" key="2">
    <citation type="journal article" date="2022" name="Mar. Drugs">
        <title>Bioassay-Guided Fractionation Leads to the Detection of Cholic Acid Generated by the Rare Thalassomonas sp.</title>
        <authorList>
            <person name="Pheiffer F."/>
            <person name="Schneider Y.K."/>
            <person name="Hansen E.H."/>
            <person name="Andersen J.H."/>
            <person name="Isaksson J."/>
            <person name="Busche T."/>
            <person name="R C."/>
            <person name="Kalinowski J."/>
            <person name="Zyl L.V."/>
            <person name="Trindade M."/>
        </authorList>
    </citation>
    <scope>NUCLEOTIDE SEQUENCE [LARGE SCALE GENOMIC DNA]</scope>
    <source>
        <strain evidence="2 3">XOM25</strain>
    </source>
</reference>
<name>A0AAE9ZDL2_9GAMM</name>
<gene>
    <name evidence="2" type="ORF">SG34_033750</name>
</gene>
<feature type="region of interest" description="Disordered" evidence="1">
    <location>
        <begin position="1"/>
        <end position="22"/>
    </location>
</feature>
<sequence length="108" mass="11775">MDVTSHRPLNNPSAPVVDKAGGAQGTDTVEIVEITYDGVKVKNEKVSDELFKAMTREERGQMYSPTIVSQFENRSDDVVESSGVSIKLSQLAEVEVKNISQSKEFGIG</sequence>
<proteinExistence type="predicted"/>
<dbReference type="AlphaFoldDB" id="A0AAE9ZDL2"/>
<evidence type="ECO:0000256" key="1">
    <source>
        <dbReference type="SAM" id="MobiDB-lite"/>
    </source>
</evidence>
<dbReference type="EMBL" id="CP059734">
    <property type="protein sequence ID" value="WDE08858.1"/>
    <property type="molecule type" value="Genomic_DNA"/>
</dbReference>
<evidence type="ECO:0000313" key="3">
    <source>
        <dbReference type="Proteomes" id="UP000032352"/>
    </source>
</evidence>
<dbReference type="Proteomes" id="UP000032352">
    <property type="component" value="Chromosome pTvir"/>
</dbReference>
<accession>A0AAE9ZDL2</accession>